<evidence type="ECO:0000259" key="1">
    <source>
        <dbReference type="Pfam" id="PF11707"/>
    </source>
</evidence>
<dbReference type="SUPFAM" id="SSF48371">
    <property type="entry name" value="ARM repeat"/>
    <property type="match status" value="1"/>
</dbReference>
<dbReference type="GO" id="GO:0005730">
    <property type="term" value="C:nucleolus"/>
    <property type="evidence" value="ECO:0007669"/>
    <property type="project" value="TreeGrafter"/>
</dbReference>
<feature type="domain" description="URB1 N-terminal" evidence="1">
    <location>
        <begin position="59"/>
        <end position="376"/>
    </location>
</feature>
<dbReference type="EnsemblMetazoa" id="PHUM332590-RA">
    <property type="protein sequence ID" value="PHUM332590-PA"/>
    <property type="gene ID" value="PHUM332590"/>
</dbReference>
<dbReference type="HOGENOM" id="CLU_340476_0_0_1"/>
<dbReference type="CTD" id="8236316"/>
<dbReference type="VEuPathDB" id="VectorBase:PHUM332590"/>
<dbReference type="RefSeq" id="XP_002427600.1">
    <property type="nucleotide sequence ID" value="XM_002427555.1"/>
</dbReference>
<gene>
    <name evidence="3" type="primary">8236316</name>
    <name evidence="2" type="ORF">Phum_PHUM332590</name>
</gene>
<evidence type="ECO:0000313" key="4">
    <source>
        <dbReference type="Proteomes" id="UP000009046"/>
    </source>
</evidence>
<dbReference type="InterPro" id="IPR016024">
    <property type="entry name" value="ARM-type_fold"/>
</dbReference>
<dbReference type="PANTHER" id="PTHR13500">
    <property type="entry name" value="NUCLEOLAR PRERIBOSOMAL-ASSOCIATED PROTEIN 1"/>
    <property type="match status" value="1"/>
</dbReference>
<dbReference type="Proteomes" id="UP000009046">
    <property type="component" value="Unassembled WGS sequence"/>
</dbReference>
<reference evidence="3" key="3">
    <citation type="submission" date="2021-02" db="UniProtKB">
        <authorList>
            <consortium name="EnsemblMetazoa"/>
        </authorList>
    </citation>
    <scope>IDENTIFICATION</scope>
    <source>
        <strain evidence="3">USDA</strain>
    </source>
</reference>
<proteinExistence type="predicted"/>
<dbReference type="GO" id="GO:0000466">
    <property type="term" value="P:maturation of 5.8S rRNA from tricistronic rRNA transcript (SSU-rRNA, 5.8S rRNA, LSU-rRNA)"/>
    <property type="evidence" value="ECO:0007669"/>
    <property type="project" value="TreeGrafter"/>
</dbReference>
<organism>
    <name type="scientific">Pediculus humanus subsp. corporis</name>
    <name type="common">Body louse</name>
    <dbReference type="NCBI Taxonomy" id="121224"/>
    <lineage>
        <taxon>Eukaryota</taxon>
        <taxon>Metazoa</taxon>
        <taxon>Ecdysozoa</taxon>
        <taxon>Arthropoda</taxon>
        <taxon>Hexapoda</taxon>
        <taxon>Insecta</taxon>
        <taxon>Pterygota</taxon>
        <taxon>Neoptera</taxon>
        <taxon>Paraneoptera</taxon>
        <taxon>Psocodea</taxon>
        <taxon>Troctomorpha</taxon>
        <taxon>Phthiraptera</taxon>
        <taxon>Anoplura</taxon>
        <taxon>Pediculidae</taxon>
        <taxon>Pediculus</taxon>
    </lineage>
</organism>
<dbReference type="PANTHER" id="PTHR13500:SF0">
    <property type="entry name" value="NUCLEOLAR PRE-RIBOSOMAL-ASSOCIATED PROTEIN 1"/>
    <property type="match status" value="1"/>
</dbReference>
<dbReference type="AlphaFoldDB" id="E0VNA6"/>
<dbReference type="InParanoid" id="E0VNA6"/>
<sequence>MDDSEEGVKAKKAKYFCTELFRKELKGSEALKSLKKFISAARNDEDLIYEYMSKGGSLSEILSLMDGTATGDLTTALLVYEAVSLIFLRFHSSDSKYYQQCMEAANSILSTHFPIIQSLLAMNTNKHKKVALKLLTEMVTLHSSFACEVLNLFSPSLASKAELVVHSHEKESVRKYFILFVLSFLVDGNLTVLKTLMDSKGFLSMIIPGMKFDDASTINLILSLIENKIIKNDKITKSLKLKVFNTQIVKSLFDLFDWKGPQVSKKYIAGIKKKHSVEEINEKEKLMVVKSAHSFLLLLCTSKKYGVAFSDKSLGTTNTTNNQLLLSVLSLSDPLSNSETAEIILQTLINCPDLISPTLHKLEPFFLPRDSKNWFEAIDFAKRLIEELNVAQLLLNESEQSLNFISKVIKTLCTPKTLVRIAQTGIENSQSIQVRMWSLRLLLTMFDSAQRVITVFQTDHTGLKKSVYGFISKFLPSVDNVVELWNTICCNDSSIGLSSDDIPNFLPVILKIIQMIIECKKNSIESIIDLISNLLSSLNKIKDMVDENTFIDVQSEIVLFAEKDLELLSSNMDLFKTSLSILLHSSKDNSLSFSCKILSTLNFFNESKREVDIWLLSFLEVSPAHRQVVIENIIKSVELCLKENNSLQGELIEKSKTEQISMSPFLNQCLNILNDYHENSETDSEKKNIFTLYMCNALLKFQHWYPENDFYLSCKPFKKILGKNIIKYLKCWSEKTLSSENFDVFVDCPEKKLLASWLIDDSKEWKIEKVFDKDFDVLKSFEYFKLTLSYLVWKINNDCLLECDIEKFSKALSFFLKVDEDLNYTNGGVLIFYD</sequence>
<evidence type="ECO:0000313" key="3">
    <source>
        <dbReference type="EnsemblMetazoa" id="PHUM332590-PA"/>
    </source>
</evidence>
<reference evidence="2" key="1">
    <citation type="submission" date="2007-04" db="EMBL/GenBank/DDBJ databases">
        <title>Annotation of Pediculus humanus corporis strain USDA.</title>
        <authorList>
            <person name="Kirkness E."/>
            <person name="Hannick L."/>
            <person name="Hass B."/>
            <person name="Bruggner R."/>
            <person name="Lawson D."/>
            <person name="Bidwell S."/>
            <person name="Joardar V."/>
            <person name="Caler E."/>
            <person name="Walenz B."/>
            <person name="Inman J."/>
            <person name="Schobel S."/>
            <person name="Galinsky K."/>
            <person name="Amedeo P."/>
            <person name="Strausberg R."/>
        </authorList>
    </citation>
    <scope>NUCLEOTIDE SEQUENCE</scope>
    <source>
        <strain evidence="2">USDA</strain>
    </source>
</reference>
<dbReference type="EMBL" id="DS235335">
    <property type="protein sequence ID" value="EEB14862.1"/>
    <property type="molecule type" value="Genomic_DNA"/>
</dbReference>
<accession>E0VNA6</accession>
<dbReference type="EMBL" id="AAZO01003865">
    <property type="status" value="NOT_ANNOTATED_CDS"/>
    <property type="molecule type" value="Genomic_DNA"/>
</dbReference>
<dbReference type="eggNOG" id="KOG1791">
    <property type="taxonomic scope" value="Eukaryota"/>
</dbReference>
<name>E0VNA6_PEDHC</name>
<evidence type="ECO:0000313" key="2">
    <source>
        <dbReference type="EMBL" id="EEB14862.1"/>
    </source>
</evidence>
<protein>
    <recommendedName>
        <fullName evidence="1">URB1 N-terminal domain-containing protein</fullName>
    </recommendedName>
</protein>
<reference evidence="2" key="2">
    <citation type="submission" date="2007-04" db="EMBL/GenBank/DDBJ databases">
        <title>The genome of the human body louse.</title>
        <authorList>
            <consortium name="The Human Body Louse Genome Consortium"/>
            <person name="Kirkness E."/>
            <person name="Walenz B."/>
            <person name="Hass B."/>
            <person name="Bruggner R."/>
            <person name="Strausberg R."/>
        </authorList>
    </citation>
    <scope>NUCLEOTIDE SEQUENCE</scope>
    <source>
        <strain evidence="2">USDA</strain>
    </source>
</reference>
<dbReference type="GeneID" id="8236316"/>
<dbReference type="GO" id="GO:0000463">
    <property type="term" value="P:maturation of LSU-rRNA from tricistronic rRNA transcript (SSU-rRNA, 5.8S rRNA, LSU-rRNA)"/>
    <property type="evidence" value="ECO:0007669"/>
    <property type="project" value="TreeGrafter"/>
</dbReference>
<keyword evidence="4" id="KW-1185">Reference proteome</keyword>
<dbReference type="STRING" id="121224.E0VNA6"/>
<dbReference type="InterPro" id="IPR021714">
    <property type="entry name" value="URB1_N"/>
</dbReference>
<dbReference type="KEGG" id="phu:Phum_PHUM332590"/>
<dbReference type="OrthoDB" id="72892at2759"/>
<dbReference type="InterPro" id="IPR039844">
    <property type="entry name" value="URB1"/>
</dbReference>
<dbReference type="Pfam" id="PF11707">
    <property type="entry name" value="Npa1"/>
    <property type="match status" value="1"/>
</dbReference>